<dbReference type="PANTHER" id="PTHR46471">
    <property type="entry name" value="CHITIN DEACETYLASE"/>
    <property type="match status" value="1"/>
</dbReference>
<evidence type="ECO:0000256" key="2">
    <source>
        <dbReference type="ARBA" id="ARBA00022669"/>
    </source>
</evidence>
<dbReference type="SUPFAM" id="SSF57016">
    <property type="entry name" value="Plant lectins/antimicrobial peptides"/>
    <property type="match status" value="1"/>
</dbReference>
<protein>
    <recommendedName>
        <fullName evidence="13">Chitin deacetylase</fullName>
    </recommendedName>
</protein>
<dbReference type="SMART" id="SM00270">
    <property type="entry name" value="ChtBD1"/>
    <property type="match status" value="1"/>
</dbReference>
<evidence type="ECO:0000259" key="10">
    <source>
        <dbReference type="PROSITE" id="PS51677"/>
    </source>
</evidence>
<evidence type="ECO:0000313" key="12">
    <source>
        <dbReference type="Proteomes" id="UP001408356"/>
    </source>
</evidence>
<dbReference type="PROSITE" id="PS51677">
    <property type="entry name" value="NODB"/>
    <property type="match status" value="1"/>
</dbReference>
<name>A0ABR2VGH1_9PEZI</name>
<dbReference type="Gene3D" id="3.20.20.370">
    <property type="entry name" value="Glycoside hydrolase/deacetylase"/>
    <property type="match status" value="1"/>
</dbReference>
<comment type="caution">
    <text evidence="11">The sequence shown here is derived from an EMBL/GenBank/DDBJ whole genome shotgun (WGS) entry which is preliminary data.</text>
</comment>
<evidence type="ECO:0000256" key="1">
    <source>
        <dbReference type="ARBA" id="ARBA00001941"/>
    </source>
</evidence>
<sequence length="350" mass="37143">MLLVSDYARLGSVGQNALWPAALATLSRMTMQCSLHLKDLEIEFDAAATTMLVVPLFAALLAGAAASPVSQLQRRQSSVPVGSIITACTVPGTFALTFDDGPFEYTSELLDILSSNGVKATFFLNGENWGSIYDYTAQVQRMYNEGHQVGSHTWSHADLATLDAAGITSQMTQLETALTSIIGKIPTYMRPPYFSTNALALQTLGNLGYHVITANIDTLDYEHDDDTISVAMTNFQNGLDAGGTISLMHDVHAQTVHVLAQEAIDALKAKGLSPVTVGTCLGDAAANWYRDSGSTPTPPPTTGTPSPDDTCGGSNGYTCTDNLCCSQYGWCGDTSEYCGTGCQSPFGRCT</sequence>
<dbReference type="PANTHER" id="PTHR46471:SF2">
    <property type="entry name" value="CHITIN DEACETYLASE-RELATED"/>
    <property type="match status" value="1"/>
</dbReference>
<gene>
    <name evidence="11" type="ORF">SUNI508_12789</name>
</gene>
<dbReference type="Gene3D" id="3.30.60.10">
    <property type="entry name" value="Endochitinase-like"/>
    <property type="match status" value="1"/>
</dbReference>
<keyword evidence="7" id="KW-0170">Cobalt</keyword>
<comment type="caution">
    <text evidence="8">Lacks conserved residue(s) required for the propagation of feature annotation.</text>
</comment>
<accession>A0ABR2VGH1</accession>
<feature type="domain" description="NodB homology" evidence="10">
    <location>
        <begin position="92"/>
        <end position="275"/>
    </location>
</feature>
<evidence type="ECO:0008006" key="13">
    <source>
        <dbReference type="Google" id="ProtNLM"/>
    </source>
</evidence>
<dbReference type="InterPro" id="IPR002509">
    <property type="entry name" value="NODB_dom"/>
</dbReference>
<dbReference type="Pfam" id="PF00187">
    <property type="entry name" value="Chitin_bind_1"/>
    <property type="match status" value="1"/>
</dbReference>
<dbReference type="Pfam" id="PF01522">
    <property type="entry name" value="Polysacc_deac_1"/>
    <property type="match status" value="1"/>
</dbReference>
<dbReference type="CDD" id="cd10951">
    <property type="entry name" value="CE4_ClCDA_like"/>
    <property type="match status" value="1"/>
</dbReference>
<evidence type="ECO:0000313" key="11">
    <source>
        <dbReference type="EMBL" id="KAK9425896.1"/>
    </source>
</evidence>
<dbReference type="InterPro" id="IPR011330">
    <property type="entry name" value="Glyco_hydro/deAcase_b/a-brl"/>
</dbReference>
<dbReference type="InterPro" id="IPR018371">
    <property type="entry name" value="Chitin-binding_1_CS"/>
</dbReference>
<evidence type="ECO:0000259" key="9">
    <source>
        <dbReference type="PROSITE" id="PS50941"/>
    </source>
</evidence>
<keyword evidence="6" id="KW-0119">Carbohydrate metabolism</keyword>
<dbReference type="PRINTS" id="PR00451">
    <property type="entry name" value="CHITINBINDNG"/>
</dbReference>
<proteinExistence type="predicted"/>
<dbReference type="Proteomes" id="UP001408356">
    <property type="component" value="Unassembled WGS sequence"/>
</dbReference>
<evidence type="ECO:0000256" key="7">
    <source>
        <dbReference type="ARBA" id="ARBA00023285"/>
    </source>
</evidence>
<dbReference type="InterPro" id="IPR001002">
    <property type="entry name" value="Chitin-bd_1"/>
</dbReference>
<dbReference type="CDD" id="cd11618">
    <property type="entry name" value="ChtBD1_1"/>
    <property type="match status" value="1"/>
</dbReference>
<dbReference type="EMBL" id="JARVKF010000010">
    <property type="protein sequence ID" value="KAK9425896.1"/>
    <property type="molecule type" value="Genomic_DNA"/>
</dbReference>
<keyword evidence="12" id="KW-1185">Reference proteome</keyword>
<reference evidence="11 12" key="1">
    <citation type="journal article" date="2024" name="J. Plant Pathol.">
        <title>Sequence and assembly of the genome of Seiridium unicorne, isolate CBS 538.82, causal agent of cypress canker disease.</title>
        <authorList>
            <person name="Scali E."/>
            <person name="Rocca G.D."/>
            <person name="Danti R."/>
            <person name="Garbelotto M."/>
            <person name="Barberini S."/>
            <person name="Baroncelli R."/>
            <person name="Emiliani G."/>
        </authorList>
    </citation>
    <scope>NUCLEOTIDE SEQUENCE [LARGE SCALE GENOMIC DNA]</scope>
    <source>
        <strain evidence="11 12">BM-138-508</strain>
    </source>
</reference>
<dbReference type="PROSITE" id="PS50941">
    <property type="entry name" value="CHIT_BIND_I_2"/>
    <property type="match status" value="1"/>
</dbReference>
<evidence type="ECO:0000256" key="8">
    <source>
        <dbReference type="PROSITE-ProRule" id="PRU00261"/>
    </source>
</evidence>
<keyword evidence="5" id="KW-0378">Hydrolase</keyword>
<keyword evidence="3" id="KW-0479">Metal-binding</keyword>
<evidence type="ECO:0000256" key="4">
    <source>
        <dbReference type="ARBA" id="ARBA00022729"/>
    </source>
</evidence>
<keyword evidence="4" id="KW-0732">Signal</keyword>
<feature type="disulfide bond" evidence="8">
    <location>
        <begin position="324"/>
        <end position="338"/>
    </location>
</feature>
<keyword evidence="2 8" id="KW-0147">Chitin-binding</keyword>
<dbReference type="PROSITE" id="PS00026">
    <property type="entry name" value="CHIT_BIND_I_1"/>
    <property type="match status" value="1"/>
</dbReference>
<keyword evidence="8" id="KW-1015">Disulfide bond</keyword>
<evidence type="ECO:0000256" key="6">
    <source>
        <dbReference type="ARBA" id="ARBA00023277"/>
    </source>
</evidence>
<feature type="domain" description="Chitin-binding type-1" evidence="9">
    <location>
        <begin position="308"/>
        <end position="350"/>
    </location>
</feature>
<organism evidence="11 12">
    <name type="scientific">Seiridium unicorne</name>
    <dbReference type="NCBI Taxonomy" id="138068"/>
    <lineage>
        <taxon>Eukaryota</taxon>
        <taxon>Fungi</taxon>
        <taxon>Dikarya</taxon>
        <taxon>Ascomycota</taxon>
        <taxon>Pezizomycotina</taxon>
        <taxon>Sordariomycetes</taxon>
        <taxon>Xylariomycetidae</taxon>
        <taxon>Amphisphaeriales</taxon>
        <taxon>Sporocadaceae</taxon>
        <taxon>Seiridium</taxon>
    </lineage>
</organism>
<evidence type="ECO:0000256" key="5">
    <source>
        <dbReference type="ARBA" id="ARBA00022801"/>
    </source>
</evidence>
<dbReference type="InterPro" id="IPR036861">
    <property type="entry name" value="Endochitinase-like_sf"/>
</dbReference>
<feature type="disulfide bond" evidence="8">
    <location>
        <begin position="319"/>
        <end position="331"/>
    </location>
</feature>
<dbReference type="SUPFAM" id="SSF88713">
    <property type="entry name" value="Glycoside hydrolase/deacetylase"/>
    <property type="match status" value="1"/>
</dbReference>
<comment type="cofactor">
    <cofactor evidence="1">
        <name>Co(2+)</name>
        <dbReference type="ChEBI" id="CHEBI:48828"/>
    </cofactor>
</comment>
<evidence type="ECO:0000256" key="3">
    <source>
        <dbReference type="ARBA" id="ARBA00022723"/>
    </source>
</evidence>